<dbReference type="RefSeq" id="WP_280617765.1">
    <property type="nucleotide sequence ID" value="NZ_JAROYP010000012.1"/>
</dbReference>
<dbReference type="Gene3D" id="1.10.357.10">
    <property type="entry name" value="Tetracycline Repressor, domain 2"/>
    <property type="match status" value="1"/>
</dbReference>
<dbReference type="InterPro" id="IPR036271">
    <property type="entry name" value="Tet_transcr_reg_TetR-rel_C_sf"/>
</dbReference>
<reference evidence="6" key="1">
    <citation type="submission" date="2023-03" db="EMBL/GenBank/DDBJ databases">
        <title>Bacterial isolates from washroom surfaces on a university campus.</title>
        <authorList>
            <person name="Holman D.B."/>
            <person name="Gzyl K.E."/>
            <person name="Taheri A.E."/>
        </authorList>
    </citation>
    <scope>NUCLEOTIDE SEQUENCE</scope>
    <source>
        <strain evidence="6">RD03</strain>
    </source>
</reference>
<protein>
    <submittedName>
        <fullName evidence="6">TetR/AcrR family transcriptional regulator</fullName>
    </submittedName>
</protein>
<feature type="domain" description="HTH tetR-type" evidence="5">
    <location>
        <begin position="30"/>
        <end position="90"/>
    </location>
</feature>
<dbReference type="PANTHER" id="PTHR30055">
    <property type="entry name" value="HTH-TYPE TRANSCRIPTIONAL REGULATOR RUTR"/>
    <property type="match status" value="1"/>
</dbReference>
<keyword evidence="3" id="KW-0804">Transcription</keyword>
<evidence type="ECO:0000256" key="1">
    <source>
        <dbReference type="ARBA" id="ARBA00023015"/>
    </source>
</evidence>
<keyword evidence="2 4" id="KW-0238">DNA-binding</keyword>
<dbReference type="InterPro" id="IPR004111">
    <property type="entry name" value="Repressor_TetR_C"/>
</dbReference>
<evidence type="ECO:0000313" key="7">
    <source>
        <dbReference type="Proteomes" id="UP001159179"/>
    </source>
</evidence>
<evidence type="ECO:0000256" key="4">
    <source>
        <dbReference type="PROSITE-ProRule" id="PRU00335"/>
    </source>
</evidence>
<dbReference type="AlphaFoldDB" id="A0AAW6T2V3"/>
<feature type="DNA-binding region" description="H-T-H motif" evidence="4">
    <location>
        <begin position="53"/>
        <end position="72"/>
    </location>
</feature>
<sequence>MDEKINELLPQGVALSWGLVKQPQRGPKRELNVNQIVEAAIAIADEGGLTAVSMNRVATSLGFTPMSLYRYIPSKDDLLLLMQDAVCDIPLPPIKEDAGWRENIKEYFNACLKVFTDHPWFGDIPISGAPITPNNLQVVDWALGCIKELHLSDFEKMGVILLISNYARGCGLIKRDMNRAIQSGATEGTFSGRDYSAALKQLVTSERFPHLHPIIMSGVYTEENPEANDVGDDFDFGLELILDGIDSYLLSKKEQNR</sequence>
<keyword evidence="1" id="KW-0805">Transcription regulation</keyword>
<proteinExistence type="predicted"/>
<dbReference type="EMBL" id="JAROYP010000012">
    <property type="protein sequence ID" value="MDH5163024.1"/>
    <property type="molecule type" value="Genomic_DNA"/>
</dbReference>
<evidence type="ECO:0000256" key="3">
    <source>
        <dbReference type="ARBA" id="ARBA00023163"/>
    </source>
</evidence>
<dbReference type="InterPro" id="IPR009057">
    <property type="entry name" value="Homeodomain-like_sf"/>
</dbReference>
<name>A0AAW6T2V3_9BACI</name>
<organism evidence="6 7">
    <name type="scientific">Heyndrickxia oleronia</name>
    <dbReference type="NCBI Taxonomy" id="38875"/>
    <lineage>
        <taxon>Bacteria</taxon>
        <taxon>Bacillati</taxon>
        <taxon>Bacillota</taxon>
        <taxon>Bacilli</taxon>
        <taxon>Bacillales</taxon>
        <taxon>Bacillaceae</taxon>
        <taxon>Heyndrickxia</taxon>
    </lineage>
</organism>
<dbReference type="Gene3D" id="1.10.10.60">
    <property type="entry name" value="Homeodomain-like"/>
    <property type="match status" value="1"/>
</dbReference>
<dbReference type="PANTHER" id="PTHR30055:SF151">
    <property type="entry name" value="TRANSCRIPTIONAL REGULATORY PROTEIN"/>
    <property type="match status" value="1"/>
</dbReference>
<dbReference type="SUPFAM" id="SSF46689">
    <property type="entry name" value="Homeodomain-like"/>
    <property type="match status" value="1"/>
</dbReference>
<dbReference type="SUPFAM" id="SSF48498">
    <property type="entry name" value="Tetracyclin repressor-like, C-terminal domain"/>
    <property type="match status" value="1"/>
</dbReference>
<dbReference type="Pfam" id="PF02909">
    <property type="entry name" value="TetR_C_1"/>
    <property type="match status" value="1"/>
</dbReference>
<dbReference type="InterPro" id="IPR001647">
    <property type="entry name" value="HTH_TetR"/>
</dbReference>
<accession>A0AAW6T2V3</accession>
<dbReference type="GO" id="GO:0045892">
    <property type="term" value="P:negative regulation of DNA-templated transcription"/>
    <property type="evidence" value="ECO:0007669"/>
    <property type="project" value="InterPro"/>
</dbReference>
<dbReference type="GO" id="GO:0003700">
    <property type="term" value="F:DNA-binding transcription factor activity"/>
    <property type="evidence" value="ECO:0007669"/>
    <property type="project" value="TreeGrafter"/>
</dbReference>
<dbReference type="PROSITE" id="PS50977">
    <property type="entry name" value="HTH_TETR_2"/>
    <property type="match status" value="1"/>
</dbReference>
<dbReference type="Proteomes" id="UP001159179">
    <property type="component" value="Unassembled WGS sequence"/>
</dbReference>
<gene>
    <name evidence="6" type="ORF">P5X88_19000</name>
</gene>
<dbReference type="InterPro" id="IPR050109">
    <property type="entry name" value="HTH-type_TetR-like_transc_reg"/>
</dbReference>
<dbReference type="GO" id="GO:0000976">
    <property type="term" value="F:transcription cis-regulatory region binding"/>
    <property type="evidence" value="ECO:0007669"/>
    <property type="project" value="TreeGrafter"/>
</dbReference>
<evidence type="ECO:0000259" key="5">
    <source>
        <dbReference type="PROSITE" id="PS50977"/>
    </source>
</evidence>
<evidence type="ECO:0000256" key="2">
    <source>
        <dbReference type="ARBA" id="ARBA00023125"/>
    </source>
</evidence>
<comment type="caution">
    <text evidence="6">The sequence shown here is derived from an EMBL/GenBank/DDBJ whole genome shotgun (WGS) entry which is preliminary data.</text>
</comment>
<evidence type="ECO:0000313" key="6">
    <source>
        <dbReference type="EMBL" id="MDH5163024.1"/>
    </source>
</evidence>
<dbReference type="Pfam" id="PF00440">
    <property type="entry name" value="TetR_N"/>
    <property type="match status" value="1"/>
</dbReference>